<feature type="region of interest" description="Disordered" evidence="1">
    <location>
        <begin position="1"/>
        <end position="24"/>
    </location>
</feature>
<evidence type="ECO:0000256" key="1">
    <source>
        <dbReference type="SAM" id="MobiDB-lite"/>
    </source>
</evidence>
<reference evidence="2 3" key="1">
    <citation type="submission" date="2019-03" db="EMBL/GenBank/DDBJ databases">
        <title>First draft genome of Liparis tanakae, snailfish: a comprehensive survey of snailfish specific genes.</title>
        <authorList>
            <person name="Kim W."/>
            <person name="Song I."/>
            <person name="Jeong J.-H."/>
            <person name="Kim D."/>
            <person name="Kim S."/>
            <person name="Ryu S."/>
            <person name="Song J.Y."/>
            <person name="Lee S.K."/>
        </authorList>
    </citation>
    <scope>NUCLEOTIDE SEQUENCE [LARGE SCALE GENOMIC DNA]</scope>
    <source>
        <tissue evidence="2">Muscle</tissue>
    </source>
</reference>
<feature type="compositionally biased region" description="Basic and acidic residues" evidence="1">
    <location>
        <begin position="1"/>
        <end position="13"/>
    </location>
</feature>
<accession>A0A4Z2GMG5</accession>
<comment type="caution">
    <text evidence="2">The sequence shown here is derived from an EMBL/GenBank/DDBJ whole genome shotgun (WGS) entry which is preliminary data.</text>
</comment>
<dbReference type="Proteomes" id="UP000314294">
    <property type="component" value="Unassembled WGS sequence"/>
</dbReference>
<name>A0A4Z2GMG5_9TELE</name>
<keyword evidence="3" id="KW-1185">Reference proteome</keyword>
<proteinExistence type="predicted"/>
<evidence type="ECO:0000313" key="2">
    <source>
        <dbReference type="EMBL" id="TNN54509.1"/>
    </source>
</evidence>
<organism evidence="2 3">
    <name type="scientific">Liparis tanakae</name>
    <name type="common">Tanaka's snailfish</name>
    <dbReference type="NCBI Taxonomy" id="230148"/>
    <lineage>
        <taxon>Eukaryota</taxon>
        <taxon>Metazoa</taxon>
        <taxon>Chordata</taxon>
        <taxon>Craniata</taxon>
        <taxon>Vertebrata</taxon>
        <taxon>Euteleostomi</taxon>
        <taxon>Actinopterygii</taxon>
        <taxon>Neopterygii</taxon>
        <taxon>Teleostei</taxon>
        <taxon>Neoteleostei</taxon>
        <taxon>Acanthomorphata</taxon>
        <taxon>Eupercaria</taxon>
        <taxon>Perciformes</taxon>
        <taxon>Cottioidei</taxon>
        <taxon>Cottales</taxon>
        <taxon>Liparidae</taxon>
        <taxon>Liparis</taxon>
    </lineage>
</organism>
<dbReference type="AlphaFoldDB" id="A0A4Z2GMG5"/>
<feature type="region of interest" description="Disordered" evidence="1">
    <location>
        <begin position="39"/>
        <end position="58"/>
    </location>
</feature>
<dbReference type="EMBL" id="SRLO01000482">
    <property type="protein sequence ID" value="TNN54509.1"/>
    <property type="molecule type" value="Genomic_DNA"/>
</dbReference>
<evidence type="ECO:0000313" key="3">
    <source>
        <dbReference type="Proteomes" id="UP000314294"/>
    </source>
</evidence>
<gene>
    <name evidence="2" type="ORF">EYF80_035284</name>
</gene>
<sequence length="81" mass="8819">MTSCDLARHREPHQGPGSRATPPRQLAAVTSCLDPQPLVHGVPGRASPLQHPRAAGGSQRAMRVKTWLLFIRAEMQGDDRS</sequence>
<protein>
    <submittedName>
        <fullName evidence="2">Uncharacterized protein</fullName>
    </submittedName>
</protein>